<keyword evidence="5" id="KW-0812">Transmembrane</keyword>
<gene>
    <name evidence="8" type="primary">LOC108877215</name>
</gene>
<dbReference type="InterPro" id="IPR045058">
    <property type="entry name" value="GIMA/IAN/Toc"/>
</dbReference>
<feature type="transmembrane region" description="Helical" evidence="5">
    <location>
        <begin position="296"/>
        <end position="320"/>
    </location>
</feature>
<evidence type="ECO:0000313" key="7">
    <source>
        <dbReference type="Proteomes" id="UP000694890"/>
    </source>
</evidence>
<feature type="compositionally biased region" description="Acidic residues" evidence="4">
    <location>
        <begin position="16"/>
        <end position="32"/>
    </location>
</feature>
<dbReference type="PROSITE" id="PS51720">
    <property type="entry name" value="G_AIG1"/>
    <property type="match status" value="1"/>
</dbReference>
<dbReference type="PANTHER" id="PTHR10903">
    <property type="entry name" value="GTPASE, IMAP FAMILY MEMBER-RELATED"/>
    <property type="match status" value="1"/>
</dbReference>
<feature type="region of interest" description="Disordered" evidence="4">
    <location>
        <begin position="16"/>
        <end position="50"/>
    </location>
</feature>
<evidence type="ECO:0000256" key="1">
    <source>
        <dbReference type="ARBA" id="ARBA00008535"/>
    </source>
</evidence>
<evidence type="ECO:0000256" key="4">
    <source>
        <dbReference type="SAM" id="MobiDB-lite"/>
    </source>
</evidence>
<proteinExistence type="inferred from homology"/>
<keyword evidence="5" id="KW-1133">Transmembrane helix</keyword>
<organism evidence="7 8">
    <name type="scientific">Lates calcarifer</name>
    <name type="common">Barramundi</name>
    <name type="synonym">Holocentrus calcarifer</name>
    <dbReference type="NCBI Taxonomy" id="8187"/>
    <lineage>
        <taxon>Eukaryota</taxon>
        <taxon>Metazoa</taxon>
        <taxon>Chordata</taxon>
        <taxon>Craniata</taxon>
        <taxon>Vertebrata</taxon>
        <taxon>Euteleostomi</taxon>
        <taxon>Actinopterygii</taxon>
        <taxon>Neopterygii</taxon>
        <taxon>Teleostei</taxon>
        <taxon>Neoteleostei</taxon>
        <taxon>Acanthomorphata</taxon>
        <taxon>Carangaria</taxon>
        <taxon>Carangaria incertae sedis</taxon>
        <taxon>Centropomidae</taxon>
        <taxon>Lates</taxon>
    </lineage>
</organism>
<dbReference type="Gene3D" id="3.40.50.300">
    <property type="entry name" value="P-loop containing nucleotide triphosphate hydrolases"/>
    <property type="match status" value="1"/>
</dbReference>
<dbReference type="CDD" id="cd01852">
    <property type="entry name" value="AIG1"/>
    <property type="match status" value="1"/>
</dbReference>
<feature type="compositionally biased region" description="Acidic residues" evidence="4">
    <location>
        <begin position="41"/>
        <end position="50"/>
    </location>
</feature>
<dbReference type="GO" id="GO:0005525">
    <property type="term" value="F:GTP binding"/>
    <property type="evidence" value="ECO:0007669"/>
    <property type="project" value="UniProtKB-KW"/>
</dbReference>
<sequence>MDWSRHRCRLQAELENEELEPLTAPEESEELKELEPLTAPEESEELKELEELEDLQEPDLRIVLVGKTGSGKSATGNTILRKKVFLSKASPSTVTAECQKETGEFEGKTLAVVDTPGLFDPRRKGEKQKERVKLEMARAISLASPGPDVFLIVIQLNRFTEEEQNTVKLIQKVFGEKAAGYTMVLFTRGDDLEVDGESIDDFIDQNPDLQNVIRQCDGGHHVFNNRDNDPSQVHELLKKIESMVQRNGRRYYTNEMLQQAERAIREEMKRLLRENPNMTLEEARRKAEKKNRFIRVIARAAPFVGAGVGAGVGIGVGIGIEIAVAAEIGAAVGAVGGPIGAAVGVAVGAAVAAIAVAVKKKKKADAAAAEAASSPNKLELKEN</sequence>
<reference evidence="8" key="1">
    <citation type="submission" date="2025-08" db="UniProtKB">
        <authorList>
            <consortium name="RefSeq"/>
        </authorList>
    </citation>
    <scope>IDENTIFICATION</scope>
    <source>
        <tissue evidence="8">Brain</tissue>
    </source>
</reference>
<dbReference type="PANTHER" id="PTHR10903:SF186">
    <property type="entry name" value="GTPASE IMAP FAMILY MEMBER 4-LIKE-RELATED"/>
    <property type="match status" value="1"/>
</dbReference>
<protein>
    <submittedName>
        <fullName evidence="8">GTPase IMAP family member 7-like</fullName>
    </submittedName>
</protein>
<dbReference type="RefSeq" id="XP_050925068.1">
    <property type="nucleotide sequence ID" value="XM_051069111.1"/>
</dbReference>
<dbReference type="SUPFAM" id="SSF52540">
    <property type="entry name" value="P-loop containing nucleoside triphosphate hydrolases"/>
    <property type="match status" value="1"/>
</dbReference>
<evidence type="ECO:0000256" key="5">
    <source>
        <dbReference type="SAM" id="Phobius"/>
    </source>
</evidence>
<evidence type="ECO:0000259" key="6">
    <source>
        <dbReference type="PROSITE" id="PS51720"/>
    </source>
</evidence>
<evidence type="ECO:0000256" key="2">
    <source>
        <dbReference type="ARBA" id="ARBA00022741"/>
    </source>
</evidence>
<dbReference type="FunFam" id="3.40.50.300:FF:000366">
    <property type="entry name" value="GTPase, IMAP family member 2"/>
    <property type="match status" value="1"/>
</dbReference>
<keyword evidence="3" id="KW-0342">GTP-binding</keyword>
<dbReference type="InterPro" id="IPR006703">
    <property type="entry name" value="G_AIG1"/>
</dbReference>
<evidence type="ECO:0000256" key="3">
    <source>
        <dbReference type="ARBA" id="ARBA00023134"/>
    </source>
</evidence>
<dbReference type="Pfam" id="PF04548">
    <property type="entry name" value="AIG1"/>
    <property type="match status" value="1"/>
</dbReference>
<dbReference type="GeneID" id="108877215"/>
<evidence type="ECO:0000313" key="8">
    <source>
        <dbReference type="RefSeq" id="XP_050925068.1"/>
    </source>
</evidence>
<dbReference type="InterPro" id="IPR027417">
    <property type="entry name" value="P-loop_NTPase"/>
</dbReference>
<dbReference type="KEGG" id="lcf:108877215"/>
<feature type="domain" description="AIG1-type G" evidence="6">
    <location>
        <begin position="57"/>
        <end position="261"/>
    </location>
</feature>
<name>A0AAJ8B497_LATCA</name>
<keyword evidence="2" id="KW-0547">Nucleotide-binding</keyword>
<dbReference type="Proteomes" id="UP000694890">
    <property type="component" value="Unplaced"/>
</dbReference>
<feature type="transmembrane region" description="Helical" evidence="5">
    <location>
        <begin position="332"/>
        <end position="358"/>
    </location>
</feature>
<dbReference type="AlphaFoldDB" id="A0AAJ8B497"/>
<accession>A0AAJ8B497</accession>
<keyword evidence="5" id="KW-0472">Membrane</keyword>
<comment type="similarity">
    <text evidence="1">Belongs to the TRAFAC class TrmE-Era-EngA-EngB-Septin-like GTPase superfamily. AIG1/Toc34/Toc159-like paraseptin GTPase family. IAN subfamily.</text>
</comment>